<keyword evidence="1" id="KW-0472">Membrane</keyword>
<dbReference type="STRING" id="337097.BHF71_01130"/>
<dbReference type="Gene3D" id="2.70.70.10">
    <property type="entry name" value="Glucose Permease (Domain IIA)"/>
    <property type="match status" value="1"/>
</dbReference>
<feature type="domain" description="M23ase beta-sheet core" evidence="2">
    <location>
        <begin position="126"/>
        <end position="224"/>
    </location>
</feature>
<reference evidence="3 4" key="1">
    <citation type="submission" date="2016-09" db="EMBL/GenBank/DDBJ databases">
        <title>Draft genome sequence for the type strain of Vulcanibacillus modesticaldus BR, a strictly anaerobic, moderately thermophilic, and nitrate-reducing bacterium from deep sea-hydrothermal vents of the Mid-Atlantic Ridge.</title>
        <authorList>
            <person name="Abin C.A."/>
            <person name="Hollibaugh J.T."/>
        </authorList>
    </citation>
    <scope>NUCLEOTIDE SEQUENCE [LARGE SCALE GENOMIC DNA]</scope>
    <source>
        <strain evidence="3 4">BR</strain>
    </source>
</reference>
<sequence length="247" mass="27428">MSANFKWKKLLAKKWTYPALYLIAAALILALMWWYQDPNEYPLTSDDLGLEEINPVAVGELSDNIIAKKLGEDLGEAIAVTNSVNIMKWPVEDQNEVAISMGFFDKNATVEEMENAIVTFQNELLPHTGIDIVSKNGEAFNVVAALSGEVVRAEKDPVVGYVVELSHDQGLVTYYSSIAELKVEKGDTVSQGDILGVASRNIFEKDQGVHLHFEVRKDEVVQNPQQFLNRDISQVVKDEDGSVQDSN</sequence>
<dbReference type="PANTHER" id="PTHR21666">
    <property type="entry name" value="PEPTIDASE-RELATED"/>
    <property type="match status" value="1"/>
</dbReference>
<dbReference type="OrthoDB" id="2050153at2"/>
<feature type="transmembrane region" description="Helical" evidence="1">
    <location>
        <begin position="15"/>
        <end position="35"/>
    </location>
</feature>
<dbReference type="PANTHER" id="PTHR21666:SF291">
    <property type="entry name" value="STAGE II SPORULATION PROTEIN Q"/>
    <property type="match status" value="1"/>
</dbReference>
<dbReference type="Proteomes" id="UP000243739">
    <property type="component" value="Unassembled WGS sequence"/>
</dbReference>
<dbReference type="CDD" id="cd12797">
    <property type="entry name" value="M23_peptidase"/>
    <property type="match status" value="1"/>
</dbReference>
<keyword evidence="4" id="KW-1185">Reference proteome</keyword>
<dbReference type="AlphaFoldDB" id="A0A1D2YVQ6"/>
<evidence type="ECO:0000259" key="2">
    <source>
        <dbReference type="Pfam" id="PF01551"/>
    </source>
</evidence>
<dbReference type="InterPro" id="IPR050570">
    <property type="entry name" value="Cell_wall_metabolism_enzyme"/>
</dbReference>
<dbReference type="Pfam" id="PF01551">
    <property type="entry name" value="Peptidase_M23"/>
    <property type="match status" value="1"/>
</dbReference>
<dbReference type="EMBL" id="MIJF01000013">
    <property type="protein sequence ID" value="OEF99808.1"/>
    <property type="molecule type" value="Genomic_DNA"/>
</dbReference>
<accession>A0A1D2YVQ6</accession>
<comment type="caution">
    <text evidence="3">The sequence shown here is derived from an EMBL/GenBank/DDBJ whole genome shotgun (WGS) entry which is preliminary data.</text>
</comment>
<keyword evidence="1" id="KW-1133">Transmembrane helix</keyword>
<evidence type="ECO:0000313" key="3">
    <source>
        <dbReference type="EMBL" id="OEF99808.1"/>
    </source>
</evidence>
<name>A0A1D2YVQ6_9BACI</name>
<organism evidence="3 4">
    <name type="scientific">Vulcanibacillus modesticaldus</name>
    <dbReference type="NCBI Taxonomy" id="337097"/>
    <lineage>
        <taxon>Bacteria</taxon>
        <taxon>Bacillati</taxon>
        <taxon>Bacillota</taxon>
        <taxon>Bacilli</taxon>
        <taxon>Bacillales</taxon>
        <taxon>Bacillaceae</taxon>
        <taxon>Vulcanibacillus</taxon>
    </lineage>
</organism>
<dbReference type="RefSeq" id="WP_069656295.1">
    <property type="nucleotide sequence ID" value="NZ_MIJF01000013.1"/>
</dbReference>
<proteinExistence type="predicted"/>
<protein>
    <recommendedName>
        <fullName evidence="2">M23ase beta-sheet core domain-containing protein</fullName>
    </recommendedName>
</protein>
<dbReference type="InterPro" id="IPR011055">
    <property type="entry name" value="Dup_hybrid_motif"/>
</dbReference>
<evidence type="ECO:0000313" key="4">
    <source>
        <dbReference type="Proteomes" id="UP000243739"/>
    </source>
</evidence>
<dbReference type="InterPro" id="IPR016047">
    <property type="entry name" value="M23ase_b-sheet_dom"/>
</dbReference>
<dbReference type="SUPFAM" id="SSF51261">
    <property type="entry name" value="Duplicated hybrid motif"/>
    <property type="match status" value="1"/>
</dbReference>
<gene>
    <name evidence="3" type="ORF">BHF71_01130</name>
</gene>
<keyword evidence="1" id="KW-0812">Transmembrane</keyword>
<evidence type="ECO:0000256" key="1">
    <source>
        <dbReference type="SAM" id="Phobius"/>
    </source>
</evidence>
<dbReference type="GO" id="GO:0004222">
    <property type="term" value="F:metalloendopeptidase activity"/>
    <property type="evidence" value="ECO:0007669"/>
    <property type="project" value="TreeGrafter"/>
</dbReference>